<feature type="compositionally biased region" description="Polar residues" evidence="1">
    <location>
        <begin position="33"/>
        <end position="48"/>
    </location>
</feature>
<comment type="caution">
    <text evidence="2">The sequence shown here is derived from an EMBL/GenBank/DDBJ whole genome shotgun (WGS) entry which is preliminary data.</text>
</comment>
<evidence type="ECO:0000256" key="1">
    <source>
        <dbReference type="SAM" id="MobiDB-lite"/>
    </source>
</evidence>
<reference evidence="2" key="1">
    <citation type="submission" date="2024-06" db="EMBL/GenBank/DDBJ databases">
        <authorList>
            <person name="Liu X."/>
            <person name="Lenzi L."/>
            <person name="Haldenby T S."/>
            <person name="Uol C."/>
        </authorList>
    </citation>
    <scope>NUCLEOTIDE SEQUENCE</scope>
</reference>
<organism evidence="2 3">
    <name type="scientific">Calicophoron daubneyi</name>
    <name type="common">Rumen fluke</name>
    <name type="synonym">Paramphistomum daubneyi</name>
    <dbReference type="NCBI Taxonomy" id="300641"/>
    <lineage>
        <taxon>Eukaryota</taxon>
        <taxon>Metazoa</taxon>
        <taxon>Spiralia</taxon>
        <taxon>Lophotrochozoa</taxon>
        <taxon>Platyhelminthes</taxon>
        <taxon>Trematoda</taxon>
        <taxon>Digenea</taxon>
        <taxon>Plagiorchiida</taxon>
        <taxon>Pronocephalata</taxon>
        <taxon>Paramphistomoidea</taxon>
        <taxon>Paramphistomidae</taxon>
        <taxon>Calicophoron</taxon>
    </lineage>
</organism>
<gene>
    <name evidence="2" type="ORF">CDAUBV1_LOCUS15772</name>
</gene>
<dbReference type="Proteomes" id="UP001497525">
    <property type="component" value="Unassembled WGS sequence"/>
</dbReference>
<feature type="region of interest" description="Disordered" evidence="1">
    <location>
        <begin position="20"/>
        <end position="51"/>
    </location>
</feature>
<feature type="compositionally biased region" description="Polar residues" evidence="1">
    <location>
        <begin position="361"/>
        <end position="371"/>
    </location>
</feature>
<feature type="region of interest" description="Disordered" evidence="1">
    <location>
        <begin position="248"/>
        <end position="271"/>
    </location>
</feature>
<sequence>MASPFKVPLKIPRLGFLKRQPENFNSDDLGYFSRNNSQERSTSSQLTNSSLYSHEEFEESFSQSDMDDSQCFWESLERLWKPEDPSNDKQSGETAAQTELRIIVKDIEDAVDSIKRSLSEMCNKRQLLTSDLKKFMEDQRVKSFTESLREVERRARLLSESLVLNLKKCEALANSQRTVHLLAEDLLMEFGSKRVAELQRSISPINNTAISPILGKFADQWLRKRAVIKLEEPEISFFRQPIGVPKNVAGSRDRSAAPADKMPQSTEKSTAQGALSLRMIFQKTPLAEARRRNLRSCFSRRRPVTPSLQKIPMKVEETDTLIISSDSSSEEEEDEGGRNALKLRTAFAPGHPDEFTDSDDSVSISNLSDYG</sequence>
<accession>A0AAV2TTR7</accession>
<dbReference type="AlphaFoldDB" id="A0AAV2TTR7"/>
<feature type="region of interest" description="Disordered" evidence="1">
    <location>
        <begin position="322"/>
        <end position="371"/>
    </location>
</feature>
<evidence type="ECO:0000313" key="2">
    <source>
        <dbReference type="EMBL" id="CAL5140456.1"/>
    </source>
</evidence>
<protein>
    <submittedName>
        <fullName evidence="2">Uncharacterized protein</fullName>
    </submittedName>
</protein>
<proteinExistence type="predicted"/>
<dbReference type="EMBL" id="CAXLJL010000723">
    <property type="protein sequence ID" value="CAL5140456.1"/>
    <property type="molecule type" value="Genomic_DNA"/>
</dbReference>
<evidence type="ECO:0000313" key="3">
    <source>
        <dbReference type="Proteomes" id="UP001497525"/>
    </source>
</evidence>
<name>A0AAV2TTR7_CALDB</name>